<dbReference type="PANTHER" id="PTHR47332:SF6">
    <property type="entry name" value="SET DOMAIN-CONTAINING PROTEIN"/>
    <property type="match status" value="1"/>
</dbReference>
<dbReference type="Proteomes" id="UP001280581">
    <property type="component" value="Unassembled WGS sequence"/>
</dbReference>
<sequence>MHRDSPEHRNGRGISIFTTPDLADQFLTLPPFRDPSFPHSNINELSGNWYTKSLPGKGMGMLAKRDLKLKDRITAYTPALLAYLESELSTAERERFFRIAVSQLPQATRDMYMSLATVYGIESDATLQQIQNMQNALNDWSPSSNGSPEVAEELLEVYRQEGLEGFMDVPYGFAALAYNAIGDVDKAKDYARSAEELILLKDGEWVPNLQIWKDLSRDPEGHWSFGRRR</sequence>
<evidence type="ECO:0000313" key="1">
    <source>
        <dbReference type="EMBL" id="KAK3203899.1"/>
    </source>
</evidence>
<evidence type="ECO:0000313" key="2">
    <source>
        <dbReference type="Proteomes" id="UP001280581"/>
    </source>
</evidence>
<organism evidence="1 2">
    <name type="scientific">Pseudopithomyces chartarum</name>
    <dbReference type="NCBI Taxonomy" id="1892770"/>
    <lineage>
        <taxon>Eukaryota</taxon>
        <taxon>Fungi</taxon>
        <taxon>Dikarya</taxon>
        <taxon>Ascomycota</taxon>
        <taxon>Pezizomycotina</taxon>
        <taxon>Dothideomycetes</taxon>
        <taxon>Pleosporomycetidae</taxon>
        <taxon>Pleosporales</taxon>
        <taxon>Massarineae</taxon>
        <taxon>Didymosphaeriaceae</taxon>
        <taxon>Pseudopithomyces</taxon>
    </lineage>
</organism>
<gene>
    <name evidence="1" type="ORF">GRF29_106g921751</name>
</gene>
<reference evidence="1 2" key="1">
    <citation type="submission" date="2021-02" db="EMBL/GenBank/DDBJ databases">
        <title>Genome assembly of Pseudopithomyces chartarum.</title>
        <authorList>
            <person name="Jauregui R."/>
            <person name="Singh J."/>
            <person name="Voisey C."/>
        </authorList>
    </citation>
    <scope>NUCLEOTIDE SEQUENCE [LARGE SCALE GENOMIC DNA]</scope>
    <source>
        <strain evidence="1 2">AGR01</strain>
    </source>
</reference>
<dbReference type="EMBL" id="WVTA01000010">
    <property type="protein sequence ID" value="KAK3203899.1"/>
    <property type="molecule type" value="Genomic_DNA"/>
</dbReference>
<protein>
    <submittedName>
        <fullName evidence="1">Uncharacterized protein</fullName>
    </submittedName>
</protein>
<comment type="caution">
    <text evidence="1">The sequence shown here is derived from an EMBL/GenBank/DDBJ whole genome shotgun (WGS) entry which is preliminary data.</text>
</comment>
<keyword evidence="2" id="KW-1185">Reference proteome</keyword>
<proteinExistence type="predicted"/>
<accession>A0AAN6REA4</accession>
<dbReference type="InterPro" id="IPR053185">
    <property type="entry name" value="SET_domain_protein"/>
</dbReference>
<dbReference type="PANTHER" id="PTHR47332">
    <property type="entry name" value="SET DOMAIN-CONTAINING PROTEIN 5"/>
    <property type="match status" value="1"/>
</dbReference>
<name>A0AAN6REA4_9PLEO</name>
<dbReference type="AlphaFoldDB" id="A0AAN6REA4"/>